<gene>
    <name evidence="1" type="ORF">AMTR_s00082p00079590</name>
</gene>
<evidence type="ECO:0000313" key="2">
    <source>
        <dbReference type="Proteomes" id="UP000017836"/>
    </source>
</evidence>
<accession>W1NSI9</accession>
<evidence type="ECO:0000313" key="1">
    <source>
        <dbReference type="EMBL" id="ERM98737.1"/>
    </source>
</evidence>
<organism evidence="1 2">
    <name type="scientific">Amborella trichopoda</name>
    <dbReference type="NCBI Taxonomy" id="13333"/>
    <lineage>
        <taxon>Eukaryota</taxon>
        <taxon>Viridiplantae</taxon>
        <taxon>Streptophyta</taxon>
        <taxon>Embryophyta</taxon>
        <taxon>Tracheophyta</taxon>
        <taxon>Spermatophyta</taxon>
        <taxon>Magnoliopsida</taxon>
        <taxon>Amborellales</taxon>
        <taxon>Amborellaceae</taxon>
        <taxon>Amborella</taxon>
    </lineage>
</organism>
<dbReference type="Proteomes" id="UP000017836">
    <property type="component" value="Unassembled WGS sequence"/>
</dbReference>
<dbReference type="EMBL" id="KI395277">
    <property type="protein sequence ID" value="ERM98737.1"/>
    <property type="molecule type" value="Genomic_DNA"/>
</dbReference>
<keyword evidence="2" id="KW-1185">Reference proteome</keyword>
<dbReference type="AlphaFoldDB" id="W1NSI9"/>
<name>W1NSI9_AMBTC</name>
<proteinExistence type="predicted"/>
<reference evidence="2" key="1">
    <citation type="journal article" date="2013" name="Science">
        <title>The Amborella genome and the evolution of flowering plants.</title>
        <authorList>
            <consortium name="Amborella Genome Project"/>
        </authorList>
    </citation>
    <scope>NUCLEOTIDE SEQUENCE [LARGE SCALE GENOMIC DNA]</scope>
</reference>
<protein>
    <submittedName>
        <fullName evidence="1">Uncharacterized protein</fullName>
    </submittedName>
</protein>
<dbReference type="HOGENOM" id="CLU_2761181_0_0_1"/>
<dbReference type="Gramene" id="ERM98737">
    <property type="protein sequence ID" value="ERM98737"/>
    <property type="gene ID" value="AMTR_s00082p00079590"/>
</dbReference>
<sequence length="70" mass="7199">MRSVAIGGSQVHLGAKRARQCGIHGGEHWGAHGGSACTIVFVEGTCSAAACDERTRSTATSSKGRARQSE</sequence>